<dbReference type="Proteomes" id="UP000252517">
    <property type="component" value="Unassembled WGS sequence"/>
</dbReference>
<evidence type="ECO:0000313" key="2">
    <source>
        <dbReference type="Proteomes" id="UP000252517"/>
    </source>
</evidence>
<gene>
    <name evidence="1" type="ORF">TH25_07050</name>
</gene>
<protein>
    <recommendedName>
        <fullName evidence="3">ACT domain-containing protein</fullName>
    </recommendedName>
</protein>
<proteinExistence type="predicted"/>
<evidence type="ECO:0000313" key="1">
    <source>
        <dbReference type="EMBL" id="RCK52274.1"/>
    </source>
</evidence>
<organism evidence="1 2">
    <name type="scientific">Thalassospira profundimaris</name>
    <dbReference type="NCBI Taxonomy" id="502049"/>
    <lineage>
        <taxon>Bacteria</taxon>
        <taxon>Pseudomonadati</taxon>
        <taxon>Pseudomonadota</taxon>
        <taxon>Alphaproteobacteria</taxon>
        <taxon>Rhodospirillales</taxon>
        <taxon>Thalassospiraceae</taxon>
        <taxon>Thalassospira</taxon>
    </lineage>
</organism>
<comment type="caution">
    <text evidence="1">The sequence shown here is derived from an EMBL/GenBank/DDBJ whole genome shotgun (WGS) entry which is preliminary data.</text>
</comment>
<dbReference type="RefSeq" id="WP_114087650.1">
    <property type="nucleotide sequence ID" value="NZ_JPWH01000004.1"/>
</dbReference>
<dbReference type="Gene3D" id="3.30.70.260">
    <property type="match status" value="2"/>
</dbReference>
<evidence type="ECO:0008006" key="3">
    <source>
        <dbReference type="Google" id="ProtNLM"/>
    </source>
</evidence>
<dbReference type="OrthoDB" id="8017168at2"/>
<dbReference type="STRING" id="502049.TH15_11155"/>
<name>A0A367XF38_9PROT</name>
<accession>A0A367XF38</accession>
<dbReference type="SUPFAM" id="SSF55021">
    <property type="entry name" value="ACT-like"/>
    <property type="match status" value="2"/>
</dbReference>
<dbReference type="CDD" id="cd02116">
    <property type="entry name" value="ACT"/>
    <property type="match status" value="1"/>
</dbReference>
<reference evidence="1 2" key="1">
    <citation type="submission" date="2014-07" db="EMBL/GenBank/DDBJ databases">
        <title>Draft genome sequence of Thalassospira profundimaris S25-3-2.</title>
        <authorList>
            <person name="Lai Q."/>
            <person name="Shao Z."/>
        </authorList>
    </citation>
    <scope>NUCLEOTIDE SEQUENCE [LARGE SCALE GENOMIC DNA]</scope>
    <source>
        <strain evidence="1 2">S25-3-2</strain>
    </source>
</reference>
<sequence>MNANTRITISCADRVGLVSDISSRLFDIGVNLGATSFVLDRGRANFITTCELPDTCPITECEAALCELPMEQAEITVEAIQPAPVLTDTPGATHLIECSGIDQPGLIARLSEIFIEFNANIVQLAASATNENDSRVYTTRFAVAIPEDRAAACLATLANTAGSMRLLFKFDTLGK</sequence>
<dbReference type="EMBL" id="JPWH01000004">
    <property type="protein sequence ID" value="RCK52274.1"/>
    <property type="molecule type" value="Genomic_DNA"/>
</dbReference>
<dbReference type="InterPro" id="IPR045865">
    <property type="entry name" value="ACT-like_dom_sf"/>
</dbReference>
<dbReference type="CDD" id="cd04873">
    <property type="entry name" value="ACT_UUR-ACR-like"/>
    <property type="match status" value="1"/>
</dbReference>
<dbReference type="AlphaFoldDB" id="A0A367XF38"/>